<gene>
    <name evidence="1" type="primary">Acey_s0003.g1617</name>
    <name evidence="1" type="ORF">Y032_0003g1617</name>
</gene>
<dbReference type="AlphaFoldDB" id="A0A016VYN8"/>
<sequence>MEPLRDDTTRLPPLHQFALVMSGDGRFHSLWDRNLQPCCRPFIRNHCSVHYLYFGRDMFGFENFAKTNVVSLQQSRTFLRLMIPPHMYWMTVHFLYSTTRLLNFWNFTIQNITRRRLEINVYMKVAVMDAGRGCLSPREGRNSKKNQNFQNYLAT</sequence>
<evidence type="ECO:0000313" key="2">
    <source>
        <dbReference type="Proteomes" id="UP000024635"/>
    </source>
</evidence>
<protein>
    <submittedName>
        <fullName evidence="1">Uncharacterized protein</fullName>
    </submittedName>
</protein>
<organism evidence="1 2">
    <name type="scientific">Ancylostoma ceylanicum</name>
    <dbReference type="NCBI Taxonomy" id="53326"/>
    <lineage>
        <taxon>Eukaryota</taxon>
        <taxon>Metazoa</taxon>
        <taxon>Ecdysozoa</taxon>
        <taxon>Nematoda</taxon>
        <taxon>Chromadorea</taxon>
        <taxon>Rhabditida</taxon>
        <taxon>Rhabditina</taxon>
        <taxon>Rhabditomorpha</taxon>
        <taxon>Strongyloidea</taxon>
        <taxon>Ancylostomatidae</taxon>
        <taxon>Ancylostomatinae</taxon>
        <taxon>Ancylostoma</taxon>
    </lineage>
</organism>
<name>A0A016VYN8_9BILA</name>
<comment type="caution">
    <text evidence="1">The sequence shown here is derived from an EMBL/GenBank/DDBJ whole genome shotgun (WGS) entry which is preliminary data.</text>
</comment>
<dbReference type="Proteomes" id="UP000024635">
    <property type="component" value="Unassembled WGS sequence"/>
</dbReference>
<dbReference type="EMBL" id="JARK01001339">
    <property type="protein sequence ID" value="EYC32505.1"/>
    <property type="molecule type" value="Genomic_DNA"/>
</dbReference>
<proteinExistence type="predicted"/>
<evidence type="ECO:0000313" key="1">
    <source>
        <dbReference type="EMBL" id="EYC32505.1"/>
    </source>
</evidence>
<keyword evidence="2" id="KW-1185">Reference proteome</keyword>
<reference evidence="2" key="1">
    <citation type="journal article" date="2015" name="Nat. Genet.">
        <title>The genome and transcriptome of the zoonotic hookworm Ancylostoma ceylanicum identify infection-specific gene families.</title>
        <authorList>
            <person name="Schwarz E.M."/>
            <person name="Hu Y."/>
            <person name="Antoshechkin I."/>
            <person name="Miller M.M."/>
            <person name="Sternberg P.W."/>
            <person name="Aroian R.V."/>
        </authorList>
    </citation>
    <scope>NUCLEOTIDE SEQUENCE</scope>
    <source>
        <strain evidence="2">HY135</strain>
    </source>
</reference>
<accession>A0A016VYN8</accession>